<dbReference type="CDD" id="cd03254">
    <property type="entry name" value="ABCC_Glucan_exporter_like"/>
    <property type="match status" value="1"/>
</dbReference>
<dbReference type="PROSITE" id="PS00211">
    <property type="entry name" value="ABC_TRANSPORTER_1"/>
    <property type="match status" value="1"/>
</dbReference>
<feature type="domain" description="ABC transporter" evidence="9">
    <location>
        <begin position="431"/>
        <end position="664"/>
    </location>
</feature>
<evidence type="ECO:0000256" key="6">
    <source>
        <dbReference type="ARBA" id="ARBA00022989"/>
    </source>
</evidence>
<gene>
    <name evidence="11" type="ORF">PGLA_16615</name>
</gene>
<evidence type="ECO:0000313" key="12">
    <source>
        <dbReference type="Proteomes" id="UP000076967"/>
    </source>
</evidence>
<dbReference type="Gene3D" id="3.40.50.300">
    <property type="entry name" value="P-loop containing nucleotide triphosphate hydrolases"/>
    <property type="match status" value="1"/>
</dbReference>
<dbReference type="PROSITE" id="PS50893">
    <property type="entry name" value="ABC_TRANSPORTER_2"/>
    <property type="match status" value="1"/>
</dbReference>
<dbReference type="PANTHER" id="PTHR43394:SF1">
    <property type="entry name" value="ATP-BINDING CASSETTE SUB-FAMILY B MEMBER 10, MITOCHONDRIAL"/>
    <property type="match status" value="1"/>
</dbReference>
<dbReference type="GO" id="GO:0005886">
    <property type="term" value="C:plasma membrane"/>
    <property type="evidence" value="ECO:0007669"/>
    <property type="project" value="UniProtKB-SubCell"/>
</dbReference>
<dbReference type="AlphaFoldDB" id="A0A168K236"/>
<evidence type="ECO:0000313" key="11">
    <source>
        <dbReference type="EMBL" id="OAB41424.1"/>
    </source>
</evidence>
<dbReference type="Proteomes" id="UP000076967">
    <property type="component" value="Unassembled WGS sequence"/>
</dbReference>
<evidence type="ECO:0000256" key="7">
    <source>
        <dbReference type="ARBA" id="ARBA00023136"/>
    </source>
</evidence>
<dbReference type="FunFam" id="3.40.50.300:FF:000287">
    <property type="entry name" value="Multidrug ABC transporter ATP-binding protein"/>
    <property type="match status" value="1"/>
</dbReference>
<evidence type="ECO:0000256" key="4">
    <source>
        <dbReference type="ARBA" id="ARBA00022741"/>
    </source>
</evidence>
<dbReference type="InterPro" id="IPR039421">
    <property type="entry name" value="Type_1_exporter"/>
</dbReference>
<evidence type="ECO:0000256" key="8">
    <source>
        <dbReference type="SAM" id="Phobius"/>
    </source>
</evidence>
<evidence type="ECO:0000256" key="1">
    <source>
        <dbReference type="ARBA" id="ARBA00004651"/>
    </source>
</evidence>
<dbReference type="RefSeq" id="WP_068534797.1">
    <property type="nucleotide sequence ID" value="NZ_LVJH01000029.1"/>
</dbReference>
<dbReference type="Gene3D" id="1.20.1560.10">
    <property type="entry name" value="ABC transporter type 1, transmembrane domain"/>
    <property type="match status" value="1"/>
</dbReference>
<dbReference type="SUPFAM" id="SSF90123">
    <property type="entry name" value="ABC transporter transmembrane region"/>
    <property type="match status" value="1"/>
</dbReference>
<organism evidence="11 12">
    <name type="scientific">Paenibacillus glacialis</name>
    <dbReference type="NCBI Taxonomy" id="494026"/>
    <lineage>
        <taxon>Bacteria</taxon>
        <taxon>Bacillati</taxon>
        <taxon>Bacillota</taxon>
        <taxon>Bacilli</taxon>
        <taxon>Bacillales</taxon>
        <taxon>Paenibacillaceae</taxon>
        <taxon>Paenibacillus</taxon>
    </lineage>
</organism>
<dbReference type="InterPro" id="IPR011527">
    <property type="entry name" value="ABC1_TM_dom"/>
</dbReference>
<dbReference type="PANTHER" id="PTHR43394">
    <property type="entry name" value="ATP-DEPENDENT PERMEASE MDL1, MITOCHONDRIAL"/>
    <property type="match status" value="1"/>
</dbReference>
<feature type="transmembrane region" description="Helical" evidence="8">
    <location>
        <begin position="354"/>
        <end position="378"/>
    </location>
</feature>
<feature type="transmembrane region" description="Helical" evidence="8">
    <location>
        <begin position="225"/>
        <end position="248"/>
    </location>
</feature>
<evidence type="ECO:0000256" key="5">
    <source>
        <dbReference type="ARBA" id="ARBA00022840"/>
    </source>
</evidence>
<feature type="transmembrane region" description="Helical" evidence="8">
    <location>
        <begin position="254"/>
        <end position="272"/>
    </location>
</feature>
<comment type="subcellular location">
    <subcellularLocation>
        <location evidence="1">Cell membrane</location>
        <topology evidence="1">Multi-pass membrane protein</topology>
    </subcellularLocation>
</comment>
<dbReference type="PROSITE" id="PS50929">
    <property type="entry name" value="ABC_TM1F"/>
    <property type="match status" value="1"/>
</dbReference>
<keyword evidence="3 8" id="KW-0812">Transmembrane</keyword>
<protein>
    <submittedName>
        <fullName evidence="11">Multidrug ABC transporter permease</fullName>
    </submittedName>
</protein>
<evidence type="ECO:0000259" key="9">
    <source>
        <dbReference type="PROSITE" id="PS50893"/>
    </source>
</evidence>
<dbReference type="CDD" id="cd18544">
    <property type="entry name" value="ABC_6TM_TmrA_like"/>
    <property type="match status" value="1"/>
</dbReference>
<dbReference type="InterPro" id="IPR027417">
    <property type="entry name" value="P-loop_NTPase"/>
</dbReference>
<name>A0A168K236_9BACL</name>
<dbReference type="Pfam" id="PF00005">
    <property type="entry name" value="ABC_tran"/>
    <property type="match status" value="1"/>
</dbReference>
<keyword evidence="5" id="KW-0067">ATP-binding</keyword>
<dbReference type="GO" id="GO:0005524">
    <property type="term" value="F:ATP binding"/>
    <property type="evidence" value="ECO:0007669"/>
    <property type="project" value="UniProtKB-KW"/>
</dbReference>
<evidence type="ECO:0000256" key="3">
    <source>
        <dbReference type="ARBA" id="ARBA00022692"/>
    </source>
</evidence>
<feature type="transmembrane region" description="Helical" evidence="8">
    <location>
        <begin position="12"/>
        <end position="31"/>
    </location>
</feature>
<dbReference type="InterPro" id="IPR003593">
    <property type="entry name" value="AAA+_ATPase"/>
</dbReference>
<keyword evidence="7 8" id="KW-0472">Membrane</keyword>
<dbReference type="EMBL" id="LVJH01000029">
    <property type="protein sequence ID" value="OAB41424.1"/>
    <property type="molecule type" value="Genomic_DNA"/>
</dbReference>
<dbReference type="OrthoDB" id="9770415at2"/>
<accession>A0A168K236</accession>
<evidence type="ECO:0000256" key="2">
    <source>
        <dbReference type="ARBA" id="ARBA00022448"/>
    </source>
</evidence>
<keyword evidence="12" id="KW-1185">Reference proteome</keyword>
<dbReference type="GO" id="GO:0016887">
    <property type="term" value="F:ATP hydrolysis activity"/>
    <property type="evidence" value="ECO:0007669"/>
    <property type="project" value="InterPro"/>
</dbReference>
<dbReference type="SMART" id="SM00382">
    <property type="entry name" value="AAA"/>
    <property type="match status" value="1"/>
</dbReference>
<dbReference type="GO" id="GO:0015421">
    <property type="term" value="F:ABC-type oligopeptide transporter activity"/>
    <property type="evidence" value="ECO:0007669"/>
    <property type="project" value="TreeGrafter"/>
</dbReference>
<dbReference type="InterPro" id="IPR003439">
    <property type="entry name" value="ABC_transporter-like_ATP-bd"/>
</dbReference>
<sequence length="695" mass="77343">MNVGKRLFQYALTAKITFIAAIITLCLGVAAELGGPFIAKAMIDDHMLGIEKPFFETDSPTSVGAVAYEDKYFKRGDRFAENEIKGQEVRILQKGKNFYFINQAVEEASGKRVVVNGQMTITNGSVQNIYPVKALSVDQIFDFYKPEIPGIMKLVGVYLLLLLVTIFTEFGKTYWLQSSANKVIQKLRTDVYAHIQRLPVNFFDNLPAGKVVSRITNDTEAVKDLFVAVLANFSTGIVYISAIYVALFLLDVRLGLVCLFIVPILIVWIILYRKFATRFNTIIRSRLSEINAIINESIQGMSIIRVFRRQQQTNDEFEALNQDYMKYQNKMLNLNSWTSHNLVNVLRNFSFAVLLAYFGYGSITGSNAVSLGVLYAFVDVLGRLFHPITGMVNQLAALDSSMVSAGRVFELMDETGEEVTDGQMPRYKGNVEFKDVSFAYKKDYVLKNISFEAKQGQTVALVGHTGSGKSSIINLLFRFYDPQKGSITIDGQEVSDIPKQWLRHHMGIVLQDPYLFTGTVASNVNLGNETITREQIEKALCDVGAERILAHLPKGFDEPVVEKGSTLSAGQRQLISFARALAYDPAILILDEATANIDTETESLIQSALEVLKKGRTTFIIAHRLSTIRSADQILVLHHGEIVERGSHDELMEIGGRYFQLYQLQQGNTLANPSASESAKVAAINHSAPLPSGVI</sequence>
<proteinExistence type="predicted"/>
<dbReference type="SUPFAM" id="SSF52540">
    <property type="entry name" value="P-loop containing nucleoside triphosphate hydrolases"/>
    <property type="match status" value="1"/>
</dbReference>
<comment type="caution">
    <text evidence="11">The sequence shown here is derived from an EMBL/GenBank/DDBJ whole genome shotgun (WGS) entry which is preliminary data.</text>
</comment>
<reference evidence="11 12" key="1">
    <citation type="submission" date="2016-03" db="EMBL/GenBank/DDBJ databases">
        <title>Draft genome sequence of Paenibacillus glacialis DSM 22343.</title>
        <authorList>
            <person name="Shin S.-K."/>
            <person name="Yi H."/>
        </authorList>
    </citation>
    <scope>NUCLEOTIDE SEQUENCE [LARGE SCALE GENOMIC DNA]</scope>
    <source>
        <strain evidence="11 12">DSM 22343</strain>
    </source>
</reference>
<dbReference type="STRING" id="494026.PGLA_16615"/>
<evidence type="ECO:0000259" key="10">
    <source>
        <dbReference type="PROSITE" id="PS50929"/>
    </source>
</evidence>
<dbReference type="Pfam" id="PF00664">
    <property type="entry name" value="ABC_membrane"/>
    <property type="match status" value="1"/>
</dbReference>
<keyword evidence="6 8" id="KW-1133">Transmembrane helix</keyword>
<feature type="domain" description="ABC transmembrane type-1" evidence="10">
    <location>
        <begin position="19"/>
        <end position="400"/>
    </location>
</feature>
<keyword evidence="4" id="KW-0547">Nucleotide-binding</keyword>
<dbReference type="InterPro" id="IPR036640">
    <property type="entry name" value="ABC1_TM_sf"/>
</dbReference>
<dbReference type="InterPro" id="IPR017871">
    <property type="entry name" value="ABC_transporter-like_CS"/>
</dbReference>
<feature type="transmembrane region" description="Helical" evidence="8">
    <location>
        <begin position="151"/>
        <end position="170"/>
    </location>
</feature>
<keyword evidence="2" id="KW-0813">Transport</keyword>